<dbReference type="AlphaFoldDB" id="A0AAD7ZL47"/>
<evidence type="ECO:0000259" key="1">
    <source>
        <dbReference type="SMART" id="SM01362"/>
    </source>
</evidence>
<sequence length="329" mass="38134">VRVKKHRWHKKILKTRDPLIISLGWRRFQTLPIYSKLEDNLRHRMLKYTPEHVTCMAHFWGPITPQSTGFLAVQDADFRISATGSVVELDKSTQIVKKLKLIGTPYKIYKKTAFIRDMFNSTLEVAKFEGARLKSVSGIRGQIKKAMSKPEGAFRATFEDKILLSDIVFCRTWYRVEVPKLYNPVTSLLLPPEQKNLWRGMKTVGQLKREKGLRSDPTTDSLYTPIERPPKVDKPLVVPKALKKDLCYGDKIKNYHRGKKHSGRVAVVLQPQERKVAELIKRLKVCYDQKKAPLSLDLRWRFKIPYPARNRTRVAGVGTLPTTPRRRTY</sequence>
<feature type="domain" description="Ribosome biogenesis protein BMS1/TSR1 C-terminal" evidence="1">
    <location>
        <begin position="1"/>
        <end position="176"/>
    </location>
</feature>
<dbReference type="PANTHER" id="PTHR12858">
    <property type="entry name" value="RIBOSOME BIOGENESIS PROTEIN"/>
    <property type="match status" value="1"/>
</dbReference>
<dbReference type="GO" id="GO:0000479">
    <property type="term" value="P:endonucleolytic cleavage of tricistronic rRNA transcript (SSU-rRNA, 5.8S rRNA, LSU-rRNA)"/>
    <property type="evidence" value="ECO:0007669"/>
    <property type="project" value="TreeGrafter"/>
</dbReference>
<dbReference type="SMART" id="SM01362">
    <property type="entry name" value="DUF663"/>
    <property type="match status" value="1"/>
</dbReference>
<organism evidence="2 3">
    <name type="scientific">Diploptera punctata</name>
    <name type="common">Pacific beetle cockroach</name>
    <dbReference type="NCBI Taxonomy" id="6984"/>
    <lineage>
        <taxon>Eukaryota</taxon>
        <taxon>Metazoa</taxon>
        <taxon>Ecdysozoa</taxon>
        <taxon>Arthropoda</taxon>
        <taxon>Hexapoda</taxon>
        <taxon>Insecta</taxon>
        <taxon>Pterygota</taxon>
        <taxon>Neoptera</taxon>
        <taxon>Polyneoptera</taxon>
        <taxon>Dictyoptera</taxon>
        <taxon>Blattodea</taxon>
        <taxon>Blaberoidea</taxon>
        <taxon>Blaberidae</taxon>
        <taxon>Diplopterinae</taxon>
        <taxon>Diploptera</taxon>
    </lineage>
</organism>
<feature type="non-terminal residue" evidence="2">
    <location>
        <position position="1"/>
    </location>
</feature>
<dbReference type="InterPro" id="IPR039761">
    <property type="entry name" value="Bms1/Tsr1"/>
</dbReference>
<evidence type="ECO:0000313" key="2">
    <source>
        <dbReference type="EMBL" id="KAJ9582397.1"/>
    </source>
</evidence>
<dbReference type="InterPro" id="IPR007034">
    <property type="entry name" value="BMS1_TSR1_C"/>
</dbReference>
<dbReference type="Pfam" id="PF04950">
    <property type="entry name" value="RIBIOP_C"/>
    <property type="match status" value="1"/>
</dbReference>
<dbReference type="PANTHER" id="PTHR12858:SF2">
    <property type="entry name" value="RIBOSOME BIOGENESIS PROTEIN BMS1 HOMOLOG"/>
    <property type="match status" value="1"/>
</dbReference>
<name>A0AAD7ZL47_DIPPU</name>
<reference evidence="2" key="1">
    <citation type="journal article" date="2023" name="IScience">
        <title>Live-bearing cockroach genome reveals convergent evolutionary mechanisms linked to viviparity in insects and beyond.</title>
        <authorList>
            <person name="Fouks B."/>
            <person name="Harrison M.C."/>
            <person name="Mikhailova A.A."/>
            <person name="Marchal E."/>
            <person name="English S."/>
            <person name="Carruthers M."/>
            <person name="Jennings E.C."/>
            <person name="Chiamaka E.L."/>
            <person name="Frigard R.A."/>
            <person name="Pippel M."/>
            <person name="Attardo G.M."/>
            <person name="Benoit J.B."/>
            <person name="Bornberg-Bauer E."/>
            <person name="Tobe S.S."/>
        </authorList>
    </citation>
    <scope>NUCLEOTIDE SEQUENCE</scope>
    <source>
        <strain evidence="2">Stay&amp;Tobe</strain>
    </source>
</reference>
<dbReference type="GO" id="GO:0000462">
    <property type="term" value="P:maturation of SSU-rRNA from tricistronic rRNA transcript (SSU-rRNA, 5.8S rRNA, LSU-rRNA)"/>
    <property type="evidence" value="ECO:0007669"/>
    <property type="project" value="TreeGrafter"/>
</dbReference>
<reference evidence="2" key="2">
    <citation type="submission" date="2023-05" db="EMBL/GenBank/DDBJ databases">
        <authorList>
            <person name="Fouks B."/>
        </authorList>
    </citation>
    <scope>NUCLEOTIDE SEQUENCE</scope>
    <source>
        <strain evidence="2">Stay&amp;Tobe</strain>
        <tissue evidence="2">Testes</tissue>
    </source>
</reference>
<dbReference type="GO" id="GO:0030686">
    <property type="term" value="C:90S preribosome"/>
    <property type="evidence" value="ECO:0007669"/>
    <property type="project" value="TreeGrafter"/>
</dbReference>
<protein>
    <recommendedName>
        <fullName evidence="1">Ribosome biogenesis protein BMS1/TSR1 C-terminal domain-containing protein</fullName>
    </recommendedName>
</protein>
<comment type="caution">
    <text evidence="2">The sequence shown here is derived from an EMBL/GenBank/DDBJ whole genome shotgun (WGS) entry which is preliminary data.</text>
</comment>
<dbReference type="GO" id="GO:0005525">
    <property type="term" value="F:GTP binding"/>
    <property type="evidence" value="ECO:0007669"/>
    <property type="project" value="TreeGrafter"/>
</dbReference>
<proteinExistence type="predicted"/>
<feature type="non-terminal residue" evidence="2">
    <location>
        <position position="329"/>
    </location>
</feature>
<accession>A0AAD7ZL47</accession>
<evidence type="ECO:0000313" key="3">
    <source>
        <dbReference type="Proteomes" id="UP001233999"/>
    </source>
</evidence>
<dbReference type="GO" id="GO:0003924">
    <property type="term" value="F:GTPase activity"/>
    <property type="evidence" value="ECO:0007669"/>
    <property type="project" value="TreeGrafter"/>
</dbReference>
<dbReference type="Proteomes" id="UP001233999">
    <property type="component" value="Unassembled WGS sequence"/>
</dbReference>
<keyword evidence="3" id="KW-1185">Reference proteome</keyword>
<dbReference type="GO" id="GO:0034511">
    <property type="term" value="F:U3 snoRNA binding"/>
    <property type="evidence" value="ECO:0007669"/>
    <property type="project" value="TreeGrafter"/>
</dbReference>
<dbReference type="EMBL" id="JASPKZ010007802">
    <property type="protein sequence ID" value="KAJ9582397.1"/>
    <property type="molecule type" value="Genomic_DNA"/>
</dbReference>
<gene>
    <name evidence="2" type="ORF">L9F63_003250</name>
</gene>